<dbReference type="SUPFAM" id="SSF48726">
    <property type="entry name" value="Immunoglobulin"/>
    <property type="match status" value="2"/>
</dbReference>
<dbReference type="GeneTree" id="ENSGT01150000286978"/>
<dbReference type="Ensembl" id="ENSSMAT00000025599.2">
    <property type="protein sequence ID" value="ENSSMAP00000025297.2"/>
    <property type="gene ID" value="ENSSMAG00000015471.2"/>
</dbReference>
<dbReference type="AlphaFoldDB" id="A0A8D3AXV5"/>
<name>A0A8D3AXV5_SCOMX</name>
<dbReference type="FunFam" id="2.60.40.10:FF:000629">
    <property type="entry name" value="Titin b"/>
    <property type="match status" value="1"/>
</dbReference>
<sequence>MSTQAPTFTQPLQSVVALEGSAATFEAQVSGSPVPEVSWFRDGQVLTAAALPGVQILFSDGRAVLRIPTVTAAHSGRFSVRATNGAGQATSTAELLVTAETAPPNFLQRLQSSSVRQGSQVKLDVRVAGIPTPVVKFYREGAEIQSSADFRILQDGDLYSLLIAEAFPEDSGTYSVTATNSSGRATSTAELLVQGEEVVPTKKTKIIVSTSQMATSQTRVQRVRKVEASFQASAMMEMHVEGGMMTQHLAHKTPPRVPPKPTSKSPQSFVSKVTGGRQQSPSPVRHVKGPTPTPVRYDCCH</sequence>
<dbReference type="PANTHER" id="PTHR47633:SF4">
    <property type="entry name" value="MYOPALLADIN ISOFORM X1"/>
    <property type="match status" value="1"/>
</dbReference>
<organism evidence="3 4">
    <name type="scientific">Scophthalmus maximus</name>
    <name type="common">Turbot</name>
    <name type="synonym">Psetta maxima</name>
    <dbReference type="NCBI Taxonomy" id="52904"/>
    <lineage>
        <taxon>Eukaryota</taxon>
        <taxon>Metazoa</taxon>
        <taxon>Chordata</taxon>
        <taxon>Craniata</taxon>
        <taxon>Vertebrata</taxon>
        <taxon>Euteleostomi</taxon>
        <taxon>Actinopterygii</taxon>
        <taxon>Neopterygii</taxon>
        <taxon>Teleostei</taxon>
        <taxon>Neoteleostei</taxon>
        <taxon>Acanthomorphata</taxon>
        <taxon>Carangaria</taxon>
        <taxon>Pleuronectiformes</taxon>
        <taxon>Pleuronectoidei</taxon>
        <taxon>Scophthalmidae</taxon>
        <taxon>Scophthalmus</taxon>
    </lineage>
</organism>
<feature type="domain" description="Ig-like" evidence="2">
    <location>
        <begin position="6"/>
        <end position="98"/>
    </location>
</feature>
<dbReference type="InterPro" id="IPR003598">
    <property type="entry name" value="Ig_sub2"/>
</dbReference>
<dbReference type="PROSITE" id="PS50835">
    <property type="entry name" value="IG_LIKE"/>
    <property type="match status" value="2"/>
</dbReference>
<feature type="compositionally biased region" description="Polar residues" evidence="1">
    <location>
        <begin position="262"/>
        <end position="282"/>
    </location>
</feature>
<reference evidence="3" key="2">
    <citation type="submission" date="2025-08" db="UniProtKB">
        <authorList>
            <consortium name="Ensembl"/>
        </authorList>
    </citation>
    <scope>IDENTIFICATION</scope>
</reference>
<evidence type="ECO:0000256" key="1">
    <source>
        <dbReference type="SAM" id="MobiDB-lite"/>
    </source>
</evidence>
<dbReference type="SMART" id="SM00408">
    <property type="entry name" value="IGc2"/>
    <property type="match status" value="2"/>
</dbReference>
<evidence type="ECO:0000259" key="2">
    <source>
        <dbReference type="PROSITE" id="PS50835"/>
    </source>
</evidence>
<dbReference type="InterPro" id="IPR013098">
    <property type="entry name" value="Ig_I-set"/>
</dbReference>
<proteinExistence type="predicted"/>
<dbReference type="InterPro" id="IPR007110">
    <property type="entry name" value="Ig-like_dom"/>
</dbReference>
<feature type="domain" description="Ig-like" evidence="2">
    <location>
        <begin position="104"/>
        <end position="192"/>
    </location>
</feature>
<evidence type="ECO:0000313" key="3">
    <source>
        <dbReference type="Ensembl" id="ENSSMAP00000025297.2"/>
    </source>
</evidence>
<dbReference type="InterPro" id="IPR013783">
    <property type="entry name" value="Ig-like_fold"/>
</dbReference>
<dbReference type="InterPro" id="IPR036179">
    <property type="entry name" value="Ig-like_dom_sf"/>
</dbReference>
<dbReference type="Proteomes" id="UP000694558">
    <property type="component" value="Chromosome 14"/>
</dbReference>
<feature type="region of interest" description="Disordered" evidence="1">
    <location>
        <begin position="250"/>
        <end position="301"/>
    </location>
</feature>
<dbReference type="PANTHER" id="PTHR47633">
    <property type="entry name" value="IMMUNOGLOBULIN"/>
    <property type="match status" value="1"/>
</dbReference>
<dbReference type="Pfam" id="PF07679">
    <property type="entry name" value="I-set"/>
    <property type="match status" value="2"/>
</dbReference>
<evidence type="ECO:0000313" key="4">
    <source>
        <dbReference type="Proteomes" id="UP000694558"/>
    </source>
</evidence>
<protein>
    <recommendedName>
        <fullName evidence="2">Ig-like domain-containing protein</fullName>
    </recommendedName>
</protein>
<dbReference type="SMART" id="SM00409">
    <property type="entry name" value="IG"/>
    <property type="match status" value="2"/>
</dbReference>
<reference evidence="3" key="1">
    <citation type="submission" date="2023-05" db="EMBL/GenBank/DDBJ databases">
        <title>High-quality long-read genome of Scophthalmus maximus.</title>
        <authorList>
            <person name="Lien S."/>
            <person name="Martinez P."/>
        </authorList>
    </citation>
    <scope>NUCLEOTIDE SEQUENCE [LARGE SCALE GENOMIC DNA]</scope>
</reference>
<dbReference type="Gene3D" id="2.60.40.10">
    <property type="entry name" value="Immunoglobulins"/>
    <property type="match status" value="2"/>
</dbReference>
<accession>A0A8D3AXV5</accession>
<dbReference type="InterPro" id="IPR003599">
    <property type="entry name" value="Ig_sub"/>
</dbReference>
<dbReference type="FunFam" id="2.60.40.10:FF:000476">
    <property type="entry name" value="titin isoform X1"/>
    <property type="match status" value="1"/>
</dbReference>